<dbReference type="GeneID" id="55593756"/>
<keyword evidence="1" id="KW-1133">Transmembrane helix</keyword>
<feature type="transmembrane region" description="Helical" evidence="1">
    <location>
        <begin position="66"/>
        <end position="83"/>
    </location>
</feature>
<proteinExistence type="predicted"/>
<dbReference type="EMBL" id="CP053941">
    <property type="protein sequence ID" value="QKG91695.1"/>
    <property type="molecule type" value="Genomic_DNA"/>
</dbReference>
<feature type="transmembrane region" description="Helical" evidence="1">
    <location>
        <begin position="37"/>
        <end position="60"/>
    </location>
</feature>
<gene>
    <name evidence="2" type="ORF">HPS36_02100</name>
</gene>
<evidence type="ECO:0000313" key="3">
    <source>
        <dbReference type="Proteomes" id="UP000505020"/>
    </source>
</evidence>
<evidence type="ECO:0000256" key="1">
    <source>
        <dbReference type="SAM" id="Phobius"/>
    </source>
</evidence>
<name>A0A7D4BV84_9EURY</name>
<reference evidence="2 3" key="1">
    <citation type="submission" date="2020-05" db="EMBL/GenBank/DDBJ databases">
        <title>Halorubrum RHB-C sp.nov., an extremely halophilic archaeon isolated from solar salt farm.</title>
        <authorList>
            <person name="Ho H."/>
            <person name="Danganan R.E."/>
            <person name="Dedeles G.R."/>
            <person name="Kim S.-G."/>
        </authorList>
    </citation>
    <scope>NUCLEOTIDE SEQUENCE [LARGE SCALE GENOMIC DNA]</scope>
    <source>
        <strain evidence="2 3">RHB-C</strain>
    </source>
</reference>
<sequence length="116" mass="11768">MIGSVLSVGATDLGCYTSGSSPAEADLLSCLIGDAGAAFGTMEMFAMVVAFGLLISLYIASDFEPAAPTLGTILVGSMLIPALPGQFSRIGLVIMLVGVVAGIFAFGQRYILEVGT</sequence>
<dbReference type="AlphaFoldDB" id="A0A7D4BV84"/>
<dbReference type="RefSeq" id="WP_173228333.1">
    <property type="nucleotide sequence ID" value="NZ_CP053941.1"/>
</dbReference>
<organism evidence="2 3">
    <name type="scientific">Halorubrum salinarum</name>
    <dbReference type="NCBI Taxonomy" id="2739057"/>
    <lineage>
        <taxon>Archaea</taxon>
        <taxon>Methanobacteriati</taxon>
        <taxon>Methanobacteriota</taxon>
        <taxon>Stenosarchaea group</taxon>
        <taxon>Halobacteria</taxon>
        <taxon>Halobacteriales</taxon>
        <taxon>Haloferacaceae</taxon>
        <taxon>Halorubrum</taxon>
    </lineage>
</organism>
<dbReference type="KEGG" id="hsai:HPS36_02100"/>
<dbReference type="Proteomes" id="UP000505020">
    <property type="component" value="Chromosome"/>
</dbReference>
<keyword evidence="3" id="KW-1185">Reference proteome</keyword>
<keyword evidence="1" id="KW-0812">Transmembrane</keyword>
<protein>
    <submittedName>
        <fullName evidence="2">Uncharacterized protein</fullName>
    </submittedName>
</protein>
<keyword evidence="1" id="KW-0472">Membrane</keyword>
<feature type="transmembrane region" description="Helical" evidence="1">
    <location>
        <begin position="90"/>
        <end position="111"/>
    </location>
</feature>
<evidence type="ECO:0000313" key="2">
    <source>
        <dbReference type="EMBL" id="QKG91695.1"/>
    </source>
</evidence>
<accession>A0A7D4BV84</accession>